<keyword evidence="2" id="KW-0507">mRNA processing</keyword>
<evidence type="ECO:0000259" key="8">
    <source>
        <dbReference type="PROSITE" id="PS50102"/>
    </source>
</evidence>
<dbReference type="InterPro" id="IPR000504">
    <property type="entry name" value="RRM_dom"/>
</dbReference>
<evidence type="ECO:0000256" key="7">
    <source>
        <dbReference type="SAM" id="MobiDB-lite"/>
    </source>
</evidence>
<accession>A0A8H4PSU9</accession>
<dbReference type="InterPro" id="IPR012677">
    <property type="entry name" value="Nucleotide-bd_a/b_plait_sf"/>
</dbReference>
<feature type="compositionally biased region" description="Basic and acidic residues" evidence="7">
    <location>
        <begin position="32"/>
        <end position="43"/>
    </location>
</feature>
<protein>
    <recommendedName>
        <fullName evidence="8">RRM domain-containing protein</fullName>
    </recommendedName>
</protein>
<proteinExistence type="predicted"/>
<feature type="region of interest" description="Disordered" evidence="7">
    <location>
        <begin position="1"/>
        <end position="91"/>
    </location>
</feature>
<gene>
    <name evidence="9" type="ORF">G6O67_001813</name>
</gene>
<evidence type="ECO:0000256" key="1">
    <source>
        <dbReference type="ARBA" id="ARBA00004123"/>
    </source>
</evidence>
<feature type="domain" description="RRM" evidence="8">
    <location>
        <begin position="91"/>
        <end position="169"/>
    </location>
</feature>
<evidence type="ECO:0000256" key="5">
    <source>
        <dbReference type="ARBA" id="ARBA00023242"/>
    </source>
</evidence>
<keyword evidence="3 6" id="KW-0694">RNA-binding</keyword>
<dbReference type="PANTHER" id="PTHR15481">
    <property type="entry name" value="RIBONUCLEIC ACID BINDING PROTEIN S1"/>
    <property type="match status" value="1"/>
</dbReference>
<feature type="compositionally biased region" description="Basic and acidic residues" evidence="7">
    <location>
        <begin position="7"/>
        <end position="20"/>
    </location>
</feature>
<dbReference type="GO" id="GO:0061574">
    <property type="term" value="C:ASAP complex"/>
    <property type="evidence" value="ECO:0007669"/>
    <property type="project" value="TreeGrafter"/>
</dbReference>
<dbReference type="SMART" id="SM00360">
    <property type="entry name" value="RRM"/>
    <property type="match status" value="1"/>
</dbReference>
<evidence type="ECO:0000313" key="9">
    <source>
        <dbReference type="EMBL" id="KAF4509876.1"/>
    </source>
</evidence>
<comment type="subcellular location">
    <subcellularLocation>
        <location evidence="1">Nucleus</location>
    </subcellularLocation>
</comment>
<dbReference type="InterPro" id="IPR034201">
    <property type="entry name" value="RNPS1_RRM"/>
</dbReference>
<evidence type="ECO:0000256" key="2">
    <source>
        <dbReference type="ARBA" id="ARBA00022664"/>
    </source>
</evidence>
<dbReference type="OrthoDB" id="252020at2759"/>
<feature type="compositionally biased region" description="Low complexity" evidence="7">
    <location>
        <begin position="257"/>
        <end position="271"/>
    </location>
</feature>
<dbReference type="EMBL" id="JAAVMX010000003">
    <property type="protein sequence ID" value="KAF4509876.1"/>
    <property type="molecule type" value="Genomic_DNA"/>
</dbReference>
<dbReference type="GO" id="GO:0000398">
    <property type="term" value="P:mRNA splicing, via spliceosome"/>
    <property type="evidence" value="ECO:0007669"/>
    <property type="project" value="TreeGrafter"/>
</dbReference>
<organism evidence="9 10">
    <name type="scientific">Ophiocordyceps sinensis</name>
    <dbReference type="NCBI Taxonomy" id="72228"/>
    <lineage>
        <taxon>Eukaryota</taxon>
        <taxon>Fungi</taxon>
        <taxon>Dikarya</taxon>
        <taxon>Ascomycota</taxon>
        <taxon>Pezizomycotina</taxon>
        <taxon>Sordariomycetes</taxon>
        <taxon>Hypocreomycetidae</taxon>
        <taxon>Hypocreales</taxon>
        <taxon>Ophiocordycipitaceae</taxon>
        <taxon>Ophiocordyceps</taxon>
    </lineage>
</organism>
<keyword evidence="4" id="KW-0508">mRNA splicing</keyword>
<dbReference type="PANTHER" id="PTHR15481:SF0">
    <property type="entry name" value="LD23870P-RELATED"/>
    <property type="match status" value="1"/>
</dbReference>
<keyword evidence="5" id="KW-0539">Nucleus</keyword>
<dbReference type="Gene3D" id="3.30.70.330">
    <property type="match status" value="1"/>
</dbReference>
<evidence type="ECO:0000256" key="6">
    <source>
        <dbReference type="PROSITE-ProRule" id="PRU00176"/>
    </source>
</evidence>
<name>A0A8H4PSU9_9HYPO</name>
<dbReference type="InterPro" id="IPR035979">
    <property type="entry name" value="RBD_domain_sf"/>
</dbReference>
<dbReference type="Pfam" id="PF00076">
    <property type="entry name" value="RRM_1"/>
    <property type="match status" value="1"/>
</dbReference>
<dbReference type="CDD" id="cd12365">
    <property type="entry name" value="RRM_RNPS1"/>
    <property type="match status" value="1"/>
</dbReference>
<feature type="compositionally biased region" description="Gly residues" evidence="7">
    <location>
        <begin position="195"/>
        <end position="216"/>
    </location>
</feature>
<keyword evidence="10" id="KW-1185">Reference proteome</keyword>
<reference evidence="9 10" key="1">
    <citation type="journal article" date="2020" name="Genome Biol. Evol.">
        <title>A new high-quality draft genome assembly of the Chinese cordyceps Ophiocordyceps sinensis.</title>
        <authorList>
            <person name="Shu R."/>
            <person name="Zhang J."/>
            <person name="Meng Q."/>
            <person name="Zhang H."/>
            <person name="Zhou G."/>
            <person name="Li M."/>
            <person name="Wu P."/>
            <person name="Zhao Y."/>
            <person name="Chen C."/>
            <person name="Qin Q."/>
        </authorList>
    </citation>
    <scope>NUCLEOTIDE SEQUENCE [LARGE SCALE GENOMIC DNA]</scope>
    <source>
        <strain evidence="9 10">IOZ07</strain>
    </source>
</reference>
<dbReference type="GO" id="GO:0003723">
    <property type="term" value="F:RNA binding"/>
    <property type="evidence" value="ECO:0007669"/>
    <property type="project" value="UniProtKB-UniRule"/>
</dbReference>
<comment type="caution">
    <text evidence="9">The sequence shown here is derived from an EMBL/GenBank/DDBJ whole genome shotgun (WGS) entry which is preliminary data.</text>
</comment>
<dbReference type="PROSITE" id="PS50102">
    <property type="entry name" value="RRM"/>
    <property type="match status" value="1"/>
</dbReference>
<dbReference type="AlphaFoldDB" id="A0A8H4PSU9"/>
<evidence type="ECO:0000256" key="3">
    <source>
        <dbReference type="ARBA" id="ARBA00022884"/>
    </source>
</evidence>
<dbReference type="GO" id="GO:0005737">
    <property type="term" value="C:cytoplasm"/>
    <property type="evidence" value="ECO:0007669"/>
    <property type="project" value="TreeGrafter"/>
</dbReference>
<dbReference type="SUPFAM" id="SSF54928">
    <property type="entry name" value="RNA-binding domain, RBD"/>
    <property type="match status" value="1"/>
</dbReference>
<dbReference type="Proteomes" id="UP000557566">
    <property type="component" value="Unassembled WGS sequence"/>
</dbReference>
<feature type="compositionally biased region" description="Basic residues" evidence="7">
    <location>
        <begin position="63"/>
        <end position="77"/>
    </location>
</feature>
<dbReference type="GO" id="GO:0005654">
    <property type="term" value="C:nucleoplasm"/>
    <property type="evidence" value="ECO:0007669"/>
    <property type="project" value="TreeGrafter"/>
</dbReference>
<feature type="region of interest" description="Disordered" evidence="7">
    <location>
        <begin position="173"/>
        <end position="302"/>
    </location>
</feature>
<evidence type="ECO:0000313" key="10">
    <source>
        <dbReference type="Proteomes" id="UP000557566"/>
    </source>
</evidence>
<evidence type="ECO:0000256" key="4">
    <source>
        <dbReference type="ARBA" id="ARBA00023187"/>
    </source>
</evidence>
<sequence>MAPSSPSRDRHQSPSRDRHQSLTRSVTPPPSADDRRRRYDSRSPSRSLTPPPRRNGRYQSHSRNGRYRSHSRSARGRNSREPSELPPSSGTKVVVERLSKNVREAHLREIFGRYGPIQDLDLPMNRTFGTNRGTAYMLYQYRENAEEAIAHMHEGQIDGAVINVSIVLPRRTFSPEPPLARRGANIDPRVPIGAPRGGRGPRGFSGPGGHYTGGGPGRHRPPSPGRFGQRVHAYQGPERSRSRSRSPRSPPRGRSGGYRQRSASFDSYSSRSRSKSPPPRRGGGGSELNGKQTNHVMHARATMLDDEISTVVDGAV</sequence>